<dbReference type="GO" id="GO:0004867">
    <property type="term" value="F:serine-type endopeptidase inhibitor activity"/>
    <property type="evidence" value="ECO:0007669"/>
    <property type="project" value="InterPro"/>
</dbReference>
<dbReference type="PANTHER" id="PTHR35890">
    <property type="match status" value="1"/>
</dbReference>
<dbReference type="AlphaFoldDB" id="A0A1S6U898"/>
<protein>
    <submittedName>
        <fullName evidence="2">Uncharacterized protein</fullName>
    </submittedName>
</protein>
<proteinExistence type="inferred from homology"/>
<dbReference type="EMBL" id="CP017258">
    <property type="protein sequence ID" value="AQW87667.1"/>
    <property type="molecule type" value="Genomic_DNA"/>
</dbReference>
<accession>A0A1S6U898</accession>
<comment type="similarity">
    <text evidence="1">Belongs to the protease inhibitor I11 (ecotin) family.</text>
</comment>
<dbReference type="RefSeq" id="WP_078424494.1">
    <property type="nucleotide sequence ID" value="NZ_CP017258.1"/>
</dbReference>
<gene>
    <name evidence="2" type="ORF">CPIN18021_0858</name>
</gene>
<dbReference type="Pfam" id="PF03974">
    <property type="entry name" value="Ecotin"/>
    <property type="match status" value="1"/>
</dbReference>
<keyword evidence="3" id="KW-1185">Reference proteome</keyword>
<evidence type="ECO:0000313" key="3">
    <source>
        <dbReference type="Proteomes" id="UP000190868"/>
    </source>
</evidence>
<dbReference type="SUPFAM" id="SSF49772">
    <property type="entry name" value="Ecotin, trypsin inhibitor"/>
    <property type="match status" value="1"/>
</dbReference>
<organism evidence="2 3">
    <name type="scientific">Campylobacter pinnipediorum subsp. caledonicus</name>
    <dbReference type="NCBI Taxonomy" id="1874362"/>
    <lineage>
        <taxon>Bacteria</taxon>
        <taxon>Pseudomonadati</taxon>
        <taxon>Campylobacterota</taxon>
        <taxon>Epsilonproteobacteria</taxon>
        <taxon>Campylobacterales</taxon>
        <taxon>Campylobacteraceae</taxon>
        <taxon>Campylobacter</taxon>
    </lineage>
</organism>
<reference evidence="3" key="1">
    <citation type="submission" date="2016-09" db="EMBL/GenBank/DDBJ databases">
        <title>Comparative genomics of the Campylobacter concisus group.</title>
        <authorList>
            <person name="Miller W.G."/>
            <person name="Yee E."/>
            <person name="Chapman M.H."/>
            <person name="Huynh S."/>
            <person name="Bono J.L."/>
            <person name="On S.L.W."/>
            <person name="StLeger J."/>
            <person name="Foster G."/>
            <person name="Parker C.T."/>
        </authorList>
    </citation>
    <scope>NUCLEOTIDE SEQUENCE [LARGE SCALE GENOMIC DNA]</scope>
    <source>
        <strain evidence="3">RM18021</strain>
    </source>
</reference>
<evidence type="ECO:0000256" key="1">
    <source>
        <dbReference type="ARBA" id="ARBA00010558"/>
    </source>
</evidence>
<dbReference type="PANTHER" id="PTHR35890:SF3">
    <property type="entry name" value="ECOTIN"/>
    <property type="match status" value="1"/>
</dbReference>
<dbReference type="Proteomes" id="UP000190868">
    <property type="component" value="Chromosome"/>
</dbReference>
<dbReference type="Gene3D" id="2.60.40.550">
    <property type="entry name" value="Ecotin"/>
    <property type="match status" value="1"/>
</dbReference>
<evidence type="ECO:0000313" key="2">
    <source>
        <dbReference type="EMBL" id="AQW87667.1"/>
    </source>
</evidence>
<dbReference type="InterPro" id="IPR036198">
    <property type="entry name" value="Ecotin_sf"/>
</dbReference>
<name>A0A1S6U898_9BACT</name>
<sequence length="145" mass="17218">MKKIVLFIFVVCYCFSYDLGIYPKPKDGFVQKVIKLEPRNNEDNFRVEIYFGKDILADCNHHFFIDGKLKELNLDGWGYKYYEFDGKDELANTLMMCDDVKKSKFVTYQDVLKPIYNSKLPIVIYVKKDIKLQVKIFKEIESEIK</sequence>
<dbReference type="InterPro" id="IPR005658">
    <property type="entry name" value="Prot_inh_ecotin"/>
</dbReference>